<evidence type="ECO:0000313" key="1">
    <source>
        <dbReference type="EMBL" id="MBD1430680.1"/>
    </source>
</evidence>
<dbReference type="EMBL" id="JACOIJ010000034">
    <property type="protein sequence ID" value="MBD1430680.1"/>
    <property type="molecule type" value="Genomic_DNA"/>
</dbReference>
<accession>A0ABR7YH84</accession>
<sequence length="191" mass="22634">MRLFVCVFFISTTFLLSSFEKKSYISCTFLDTLKKDTLNIDTVGISKALSAEQRYEARKKQYRTIYMWGDNKKPVQINPLGGIAININKIYSHFSKIGKNSRRLQRVFENEYNIERTEALWKPLTLDLTNLKGDSLFYFQMYFLPQPGFLENASYYEKVEYVVKSMRIYRDSAAIIHERMKLPRWNSLKEQ</sequence>
<organism evidence="1 2">
    <name type="scientific">Sphingobacterium litopenaei</name>
    <dbReference type="NCBI Taxonomy" id="2763500"/>
    <lineage>
        <taxon>Bacteria</taxon>
        <taxon>Pseudomonadati</taxon>
        <taxon>Bacteroidota</taxon>
        <taxon>Sphingobacteriia</taxon>
        <taxon>Sphingobacteriales</taxon>
        <taxon>Sphingobacteriaceae</taxon>
        <taxon>Sphingobacterium</taxon>
    </lineage>
</organism>
<gene>
    <name evidence="1" type="ORF">H8B04_14140</name>
</gene>
<comment type="caution">
    <text evidence="1">The sequence shown here is derived from an EMBL/GenBank/DDBJ whole genome shotgun (WGS) entry which is preliminary data.</text>
</comment>
<dbReference type="RefSeq" id="WP_190302770.1">
    <property type="nucleotide sequence ID" value="NZ_JACOIJ010000034.1"/>
</dbReference>
<protein>
    <submittedName>
        <fullName evidence="1">Uncharacterized protein</fullName>
    </submittedName>
</protein>
<dbReference type="Proteomes" id="UP000651271">
    <property type="component" value="Unassembled WGS sequence"/>
</dbReference>
<keyword evidence="2" id="KW-1185">Reference proteome</keyword>
<name>A0ABR7YH84_9SPHI</name>
<reference evidence="1 2" key="1">
    <citation type="submission" date="2020-08" db="EMBL/GenBank/DDBJ databases">
        <title>Sphingobacterium sp. DN04309 isolated from aquaculture water.</title>
        <authorList>
            <person name="Zhang M."/>
        </authorList>
    </citation>
    <scope>NUCLEOTIDE SEQUENCE [LARGE SCALE GENOMIC DNA]</scope>
    <source>
        <strain evidence="1 2">DN04309</strain>
    </source>
</reference>
<evidence type="ECO:0000313" key="2">
    <source>
        <dbReference type="Proteomes" id="UP000651271"/>
    </source>
</evidence>
<proteinExistence type="predicted"/>